<accession>A0A8K0HN95</accession>
<reference evidence="2" key="1">
    <citation type="submission" date="2020-03" db="EMBL/GenBank/DDBJ databases">
        <title>A high-quality chromosome-level genome assembly of a woody plant with both climbing and erect habits, Rhamnella rubrinervis.</title>
        <authorList>
            <person name="Lu Z."/>
            <person name="Yang Y."/>
            <person name="Zhu X."/>
            <person name="Sun Y."/>
        </authorList>
    </citation>
    <scope>NUCLEOTIDE SEQUENCE</scope>
    <source>
        <strain evidence="2">BYM</strain>
        <tissue evidence="2">Leaf</tissue>
    </source>
</reference>
<keyword evidence="1" id="KW-0472">Membrane</keyword>
<keyword evidence="1" id="KW-1133">Transmembrane helix</keyword>
<keyword evidence="3" id="KW-1185">Reference proteome</keyword>
<feature type="transmembrane region" description="Helical" evidence="1">
    <location>
        <begin position="569"/>
        <end position="595"/>
    </location>
</feature>
<gene>
    <name evidence="2" type="ORF">FNV43_RR00274</name>
</gene>
<keyword evidence="1" id="KW-0812">Transmembrane</keyword>
<proteinExistence type="predicted"/>
<dbReference type="Pfam" id="PF04842">
    <property type="entry name" value="DUF639"/>
    <property type="match status" value="1"/>
</dbReference>
<dbReference type="Proteomes" id="UP000796880">
    <property type="component" value="Unassembled WGS sequence"/>
</dbReference>
<comment type="caution">
    <text evidence="2">The sequence shown here is derived from an EMBL/GenBank/DDBJ whole genome shotgun (WGS) entry which is preliminary data.</text>
</comment>
<evidence type="ECO:0000313" key="3">
    <source>
        <dbReference type="Proteomes" id="UP000796880"/>
    </source>
</evidence>
<dbReference type="PANTHER" id="PTHR31860:SF5">
    <property type="entry name" value="ARGH (DUF639)"/>
    <property type="match status" value="1"/>
</dbReference>
<protein>
    <submittedName>
        <fullName evidence="2">Uncharacterized protein</fullName>
    </submittedName>
</protein>
<evidence type="ECO:0000313" key="2">
    <source>
        <dbReference type="EMBL" id="KAF3455636.1"/>
    </source>
</evidence>
<feature type="transmembrane region" description="Helical" evidence="1">
    <location>
        <begin position="485"/>
        <end position="504"/>
    </location>
</feature>
<dbReference type="InterPro" id="IPR006927">
    <property type="entry name" value="DUF639"/>
</dbReference>
<dbReference type="AlphaFoldDB" id="A0A8K0HN95"/>
<evidence type="ECO:0000256" key="1">
    <source>
        <dbReference type="SAM" id="Phobius"/>
    </source>
</evidence>
<dbReference type="PANTHER" id="PTHR31860">
    <property type="entry name" value="HEAT-INDUCIBLE TRANSCRIPTION REPRESSOR (DUF639)-RELATED"/>
    <property type="match status" value="1"/>
</dbReference>
<dbReference type="OrthoDB" id="1903413at2759"/>
<sequence length="639" mass="71905">MTTTKHPSAIANDVVQRCARKLNTSVEELADGFEVVWKPELGDSNYWRRFVEYCCAKALSQELCPNMEEKIADGSFSRFTFDMMLAWEMPTSVDQESYKECEGKEKEDKKKMPLEAATEQDEISLFYSDIMPLLVDNEPHVGEDAFVWLGSLLPIVTDLINGRFTFETLTAPTGNRLFFPAYDRFLKEIDKCRKHLQNHAKPTGVELADDEFILHVEGTATSHRVVRHIGAASWPGRLTLTNNALYFEASGVIRYEDALKIDLSKNIEQNVKPTATGPWGAPLFDKAMVYESPKLSEEIVLEFPEVTSSTRRDHWLALTREIMLMHRFLLKFKVGSSILAWDVHARTILCIMRLHAAREMLRISPPAPTKFLIFTLFEELPKGDYVYEHRRNTLSSEDVKEVGKESLKGQAVDDRSSLETAINQTREEEKEVAVAKASAEGLKEGGISDSVAVLVELLKPLKMICCPCFGKSSCGRDRRVHLLEWVGKAIAAFIVWVITMMIAARKERINEKCNEIVVCTASDSTTVESIVSAQHGLQNLHEIVQMTNITLLKLWSIFISKAPKHAEMVMMGMSGVAVLVAVVPTKYIIMGLILYCFSATSKAGSHLGSSQGNRRLKEWWDSIPVVPVRVVDKLPENPT</sequence>
<dbReference type="EMBL" id="VOIH02000001">
    <property type="protein sequence ID" value="KAF3455636.1"/>
    <property type="molecule type" value="Genomic_DNA"/>
</dbReference>
<organism evidence="2 3">
    <name type="scientific">Rhamnella rubrinervis</name>
    <dbReference type="NCBI Taxonomy" id="2594499"/>
    <lineage>
        <taxon>Eukaryota</taxon>
        <taxon>Viridiplantae</taxon>
        <taxon>Streptophyta</taxon>
        <taxon>Embryophyta</taxon>
        <taxon>Tracheophyta</taxon>
        <taxon>Spermatophyta</taxon>
        <taxon>Magnoliopsida</taxon>
        <taxon>eudicotyledons</taxon>
        <taxon>Gunneridae</taxon>
        <taxon>Pentapetalae</taxon>
        <taxon>rosids</taxon>
        <taxon>fabids</taxon>
        <taxon>Rosales</taxon>
        <taxon>Rhamnaceae</taxon>
        <taxon>rhamnoid group</taxon>
        <taxon>Rhamneae</taxon>
        <taxon>Rhamnella</taxon>
    </lineage>
</organism>
<name>A0A8K0HN95_9ROSA</name>